<feature type="domain" description="UBP-type" evidence="2">
    <location>
        <begin position="142"/>
        <end position="258"/>
    </location>
</feature>
<accession>A0AAV0UAP5</accession>
<dbReference type="AlphaFoldDB" id="A0AAV0UAP5"/>
<dbReference type="InterPro" id="IPR038765">
    <property type="entry name" value="Papain-like_cys_pep_sf"/>
</dbReference>
<dbReference type="Proteomes" id="UP001162031">
    <property type="component" value="Unassembled WGS sequence"/>
</dbReference>
<dbReference type="SMART" id="SM00290">
    <property type="entry name" value="ZnF_UBP"/>
    <property type="match status" value="1"/>
</dbReference>
<gene>
    <name evidence="3" type="ORF">HBR001_LOCUS5466</name>
</gene>
<dbReference type="GO" id="GO:0016579">
    <property type="term" value="P:protein deubiquitination"/>
    <property type="evidence" value="ECO:0007669"/>
    <property type="project" value="InterPro"/>
</dbReference>
<dbReference type="EMBL" id="CANTFL010001148">
    <property type="protein sequence ID" value="CAI5732276.1"/>
    <property type="molecule type" value="Genomic_DNA"/>
</dbReference>
<dbReference type="InterPro" id="IPR013083">
    <property type="entry name" value="Znf_RING/FYVE/PHD"/>
</dbReference>
<dbReference type="Pfam" id="PF02148">
    <property type="entry name" value="zf-UBP"/>
    <property type="match status" value="1"/>
</dbReference>
<dbReference type="Pfam" id="PF00443">
    <property type="entry name" value="UCH"/>
    <property type="match status" value="1"/>
</dbReference>
<dbReference type="Pfam" id="PF17807">
    <property type="entry name" value="zf-UBP_var"/>
    <property type="match status" value="1"/>
</dbReference>
<evidence type="ECO:0000313" key="4">
    <source>
        <dbReference type="Proteomes" id="UP001162031"/>
    </source>
</evidence>
<dbReference type="InterPro" id="IPR041432">
    <property type="entry name" value="UBP13_Znf-UBP_var"/>
</dbReference>
<reference evidence="3" key="1">
    <citation type="submission" date="2022-12" db="EMBL/GenBank/DDBJ databases">
        <authorList>
            <person name="Webb A."/>
        </authorList>
    </citation>
    <scope>NUCLEOTIDE SEQUENCE</scope>
    <source>
        <strain evidence="3">Hp1</strain>
    </source>
</reference>
<keyword evidence="4" id="KW-1185">Reference proteome</keyword>
<dbReference type="FunFam" id="3.30.40.10:FF:000396">
    <property type="entry name" value="Ubiquitin carboxyl-terminal hydrolase"/>
    <property type="match status" value="1"/>
</dbReference>
<evidence type="ECO:0000256" key="1">
    <source>
        <dbReference type="PROSITE-ProRule" id="PRU00502"/>
    </source>
</evidence>
<dbReference type="Gene3D" id="3.30.40.10">
    <property type="entry name" value="Zinc/RING finger domain, C3HC4 (zinc finger)"/>
    <property type="match status" value="2"/>
</dbReference>
<dbReference type="Gene3D" id="3.90.70.10">
    <property type="entry name" value="Cysteine proteinases"/>
    <property type="match status" value="1"/>
</dbReference>
<organism evidence="3 4">
    <name type="scientific">Hyaloperonospora brassicae</name>
    <name type="common">Brassica downy mildew</name>
    <name type="synonym">Peronospora brassicae</name>
    <dbReference type="NCBI Taxonomy" id="162125"/>
    <lineage>
        <taxon>Eukaryota</taxon>
        <taxon>Sar</taxon>
        <taxon>Stramenopiles</taxon>
        <taxon>Oomycota</taxon>
        <taxon>Peronosporomycetes</taxon>
        <taxon>Peronosporales</taxon>
        <taxon>Peronosporaceae</taxon>
        <taxon>Hyaloperonospora</taxon>
    </lineage>
</organism>
<dbReference type="PROSITE" id="PS50271">
    <property type="entry name" value="ZF_UBP"/>
    <property type="match status" value="1"/>
</dbReference>
<keyword evidence="1" id="KW-0863">Zinc-finger</keyword>
<dbReference type="InterPro" id="IPR001394">
    <property type="entry name" value="Peptidase_C19_UCH"/>
</dbReference>
<evidence type="ECO:0000259" key="2">
    <source>
        <dbReference type="PROSITE" id="PS50271"/>
    </source>
</evidence>
<dbReference type="GO" id="GO:0004843">
    <property type="term" value="F:cysteine-type deubiquitinase activity"/>
    <property type="evidence" value="ECO:0007669"/>
    <property type="project" value="InterPro"/>
</dbReference>
<keyword evidence="1" id="KW-0862">Zinc</keyword>
<name>A0AAV0UAP5_HYABA</name>
<keyword evidence="1" id="KW-0479">Metal-binding</keyword>
<comment type="caution">
    <text evidence="3">The sequence shown here is derived from an EMBL/GenBank/DDBJ whole genome shotgun (WGS) entry which is preliminary data.</text>
</comment>
<dbReference type="GO" id="GO:0008270">
    <property type="term" value="F:zinc ion binding"/>
    <property type="evidence" value="ECO:0007669"/>
    <property type="project" value="UniProtKB-KW"/>
</dbReference>
<dbReference type="SUPFAM" id="SSF57850">
    <property type="entry name" value="RING/U-box"/>
    <property type="match status" value="1"/>
</dbReference>
<proteinExistence type="predicted"/>
<evidence type="ECO:0000313" key="3">
    <source>
        <dbReference type="EMBL" id="CAI5732276.1"/>
    </source>
</evidence>
<dbReference type="InterPro" id="IPR001607">
    <property type="entry name" value="Znf_UBP"/>
</dbReference>
<protein>
    <recommendedName>
        <fullName evidence="2">UBP-type domain-containing protein</fullName>
    </recommendedName>
</protein>
<dbReference type="SUPFAM" id="SSF54001">
    <property type="entry name" value="Cysteine proteinases"/>
    <property type="match status" value="1"/>
</dbReference>
<sequence length="453" mass="50223">MAALLQTVTPHVRVPRASDRVYCDDCVFSFDCPLPPLDIYTNLHSFLSYGASSLAFDRNGTSVYLHQHHQRKLNPRTAQVGNETPTKLAIGGDGGFAVDERVRMPLDDPDVLLEIKQAAEAVLHHVGNTVSEEVASWQEELKLSKYAEHLEQLSSPPQIASNPLAWKCQDPQCDKQENLWLNLSDGYSGCGRQNWDGSGGCGAALTHFSETGGKYPLAAKLGTITAERGDVYSYAPDEYDMVKNTHLDRHLEHFCINVNYSRKTDKSMNELQVGLNLSHEFDAVVEVGKKLVPVSGAGYIGFKNLGNTLTDRYKKQYRTLEDSSKNVGEDDIRNIDLRPTTFRALVGKGHADFSTGQQQDAVEYLQYLLYFMTRIERVSTTRLGPLSAGGSATSAELPTASLFKLKLEDGVQCIASSKVKYVLRDMVLRLQIPLEAATNATQVTAYQVLEQKR</sequence>